<sequence length="85" mass="9556">MSNVFLADPLSELKNKAKDFVSVEDALNIICEMLDCSLVTAAEIILLKLPDDRYQSPLKMLDFLSKSDHACNHENSSDTRTKTRP</sequence>
<evidence type="ECO:0000313" key="1">
    <source>
        <dbReference type="EMBL" id="RKE90656.1"/>
    </source>
</evidence>
<reference evidence="1 2" key="1">
    <citation type="submission" date="2018-09" db="EMBL/GenBank/DDBJ databases">
        <title>Genomic Encyclopedia of Archaeal and Bacterial Type Strains, Phase II (KMG-II): from individual species to whole genera.</title>
        <authorList>
            <person name="Goeker M."/>
        </authorList>
    </citation>
    <scope>NUCLEOTIDE SEQUENCE [LARGE SCALE GENOMIC DNA]</scope>
    <source>
        <strain evidence="1 2">DSM 16337</strain>
    </source>
</reference>
<organism evidence="1 2">
    <name type="scientific">Xenorhabdus ehlersii</name>
    <dbReference type="NCBI Taxonomy" id="290111"/>
    <lineage>
        <taxon>Bacteria</taxon>
        <taxon>Pseudomonadati</taxon>
        <taxon>Pseudomonadota</taxon>
        <taxon>Gammaproteobacteria</taxon>
        <taxon>Enterobacterales</taxon>
        <taxon>Morganellaceae</taxon>
        <taxon>Xenorhabdus</taxon>
    </lineage>
</organism>
<evidence type="ECO:0000313" key="2">
    <source>
        <dbReference type="Proteomes" id="UP000283568"/>
    </source>
</evidence>
<gene>
    <name evidence="1" type="ORF">BDE27_2537</name>
</gene>
<dbReference type="RefSeq" id="WP_120211362.1">
    <property type="nucleotide sequence ID" value="NZ_CAWNOJ010000030.1"/>
</dbReference>
<name>A0ABX9PGM8_9GAMM</name>
<proteinExistence type="predicted"/>
<protein>
    <submittedName>
        <fullName evidence="1">Uncharacterized protein</fullName>
    </submittedName>
</protein>
<comment type="caution">
    <text evidence="1">The sequence shown here is derived from an EMBL/GenBank/DDBJ whole genome shotgun (WGS) entry which is preliminary data.</text>
</comment>
<keyword evidence="2" id="KW-1185">Reference proteome</keyword>
<accession>A0ABX9PGM8</accession>
<dbReference type="EMBL" id="RAQI01000003">
    <property type="protein sequence ID" value="RKE90656.1"/>
    <property type="molecule type" value="Genomic_DNA"/>
</dbReference>
<dbReference type="Proteomes" id="UP000283568">
    <property type="component" value="Unassembled WGS sequence"/>
</dbReference>